<proteinExistence type="predicted"/>
<dbReference type="Proteomes" id="UP000009183">
    <property type="component" value="Chromosome 10"/>
</dbReference>
<reference evidence="2" key="1">
    <citation type="journal article" date="2007" name="Nature">
        <title>The grapevine genome sequence suggests ancestral hexaploidization in major angiosperm phyla.</title>
        <authorList>
            <consortium name="The French-Italian Public Consortium for Grapevine Genome Characterization."/>
            <person name="Jaillon O."/>
            <person name="Aury J.-M."/>
            <person name="Noel B."/>
            <person name="Policriti A."/>
            <person name="Clepet C."/>
            <person name="Casagrande A."/>
            <person name="Choisne N."/>
            <person name="Aubourg S."/>
            <person name="Vitulo N."/>
            <person name="Jubin C."/>
            <person name="Vezzi A."/>
            <person name="Legeai F."/>
            <person name="Hugueney P."/>
            <person name="Dasilva C."/>
            <person name="Horner D."/>
            <person name="Mica E."/>
            <person name="Jublot D."/>
            <person name="Poulain J."/>
            <person name="Bruyere C."/>
            <person name="Billault A."/>
            <person name="Segurens B."/>
            <person name="Gouyvenoux M."/>
            <person name="Ugarte E."/>
            <person name="Cattonaro F."/>
            <person name="Anthouard V."/>
            <person name="Vico V."/>
            <person name="Del Fabbro C."/>
            <person name="Alaux M."/>
            <person name="Di Gaspero G."/>
            <person name="Dumas V."/>
            <person name="Felice N."/>
            <person name="Paillard S."/>
            <person name="Juman I."/>
            <person name="Moroldo M."/>
            <person name="Scalabrin S."/>
            <person name="Canaguier A."/>
            <person name="Le Clainche I."/>
            <person name="Malacrida G."/>
            <person name="Durand E."/>
            <person name="Pesole G."/>
            <person name="Laucou V."/>
            <person name="Chatelet P."/>
            <person name="Merdinoglu D."/>
            <person name="Delledonne M."/>
            <person name="Pezzotti M."/>
            <person name="Lecharny A."/>
            <person name="Scarpelli C."/>
            <person name="Artiguenave F."/>
            <person name="Pe M.E."/>
            <person name="Valle G."/>
            <person name="Morgante M."/>
            <person name="Caboche M."/>
            <person name="Adam-Blondon A.-F."/>
            <person name="Weissenbach J."/>
            <person name="Quetier F."/>
            <person name="Wincker P."/>
        </authorList>
    </citation>
    <scope>NUCLEOTIDE SEQUENCE [LARGE SCALE GENOMIC DNA]</scope>
    <source>
        <strain evidence="2">cv. Pinot noir / PN40024</strain>
    </source>
</reference>
<keyword evidence="2" id="KW-1185">Reference proteome</keyword>
<protein>
    <submittedName>
        <fullName evidence="1">Uncharacterized protein</fullName>
    </submittedName>
</protein>
<dbReference type="InParanoid" id="D7U8H0"/>
<dbReference type="EMBL" id="FN596741">
    <property type="protein sequence ID" value="CBI39034.3"/>
    <property type="molecule type" value="Genomic_DNA"/>
</dbReference>
<name>D7U8H0_VITVI</name>
<organism evidence="1 2">
    <name type="scientific">Vitis vinifera</name>
    <name type="common">Grape</name>
    <dbReference type="NCBI Taxonomy" id="29760"/>
    <lineage>
        <taxon>Eukaryota</taxon>
        <taxon>Viridiplantae</taxon>
        <taxon>Streptophyta</taxon>
        <taxon>Embryophyta</taxon>
        <taxon>Tracheophyta</taxon>
        <taxon>Spermatophyta</taxon>
        <taxon>Magnoliopsida</taxon>
        <taxon>eudicotyledons</taxon>
        <taxon>Gunneridae</taxon>
        <taxon>Pentapetalae</taxon>
        <taxon>rosids</taxon>
        <taxon>Vitales</taxon>
        <taxon>Vitaceae</taxon>
        <taxon>Viteae</taxon>
        <taxon>Vitis</taxon>
    </lineage>
</organism>
<evidence type="ECO:0000313" key="2">
    <source>
        <dbReference type="Proteomes" id="UP000009183"/>
    </source>
</evidence>
<dbReference type="AlphaFoldDB" id="D7U8H0"/>
<gene>
    <name evidence="1" type="ordered locus">VIT_10s0092g00660</name>
</gene>
<dbReference type="HOGENOM" id="CLU_2745218_0_0_1"/>
<dbReference type="PaxDb" id="29760-VIT_10s0092g00660.t01"/>
<sequence length="71" mass="7947">MPCMPGHFSDDKVGELMEKLLGVRLIPLLLVLKRGGAPRAIPREMDELDSKIEPLLALQCPQPKKMKRSPL</sequence>
<evidence type="ECO:0000313" key="1">
    <source>
        <dbReference type="EMBL" id="CBI39034.3"/>
    </source>
</evidence>
<accession>D7U8H0</accession>